<evidence type="ECO:0000259" key="1">
    <source>
        <dbReference type="SMART" id="SM00507"/>
    </source>
</evidence>
<evidence type="ECO:0000313" key="2">
    <source>
        <dbReference type="EMBL" id="MFI7585530.1"/>
    </source>
</evidence>
<comment type="caution">
    <text evidence="2">The sequence shown here is derived from an EMBL/GenBank/DDBJ whole genome shotgun (WGS) entry which is preliminary data.</text>
</comment>
<protein>
    <submittedName>
        <fullName evidence="2">HNH endonuclease</fullName>
    </submittedName>
</protein>
<keyword evidence="3" id="KW-1185">Reference proteome</keyword>
<proteinExistence type="predicted"/>
<organism evidence="2 3">
    <name type="scientific">Spongisporangium articulatum</name>
    <dbReference type="NCBI Taxonomy" id="3362603"/>
    <lineage>
        <taxon>Bacteria</taxon>
        <taxon>Bacillati</taxon>
        <taxon>Actinomycetota</taxon>
        <taxon>Actinomycetes</taxon>
        <taxon>Kineosporiales</taxon>
        <taxon>Kineosporiaceae</taxon>
        <taxon>Spongisporangium</taxon>
    </lineage>
</organism>
<keyword evidence="2" id="KW-0540">Nuclease</keyword>
<feature type="domain" description="HNH nuclease" evidence="1">
    <location>
        <begin position="313"/>
        <end position="363"/>
    </location>
</feature>
<keyword evidence="2" id="KW-0378">Hydrolase</keyword>
<dbReference type="Pfam" id="PF01844">
    <property type="entry name" value="HNH"/>
    <property type="match status" value="1"/>
</dbReference>
<dbReference type="EMBL" id="JBITLV010000001">
    <property type="protein sequence ID" value="MFI7585530.1"/>
    <property type="molecule type" value="Genomic_DNA"/>
</dbReference>
<dbReference type="SMART" id="SM00507">
    <property type="entry name" value="HNHc"/>
    <property type="match status" value="1"/>
</dbReference>
<dbReference type="Gene3D" id="1.10.30.50">
    <property type="match status" value="1"/>
</dbReference>
<reference evidence="2 3" key="1">
    <citation type="submission" date="2024-10" db="EMBL/GenBank/DDBJ databases">
        <title>The Natural Products Discovery Center: Release of the First 8490 Sequenced Strains for Exploring Actinobacteria Biosynthetic Diversity.</title>
        <authorList>
            <person name="Kalkreuter E."/>
            <person name="Kautsar S.A."/>
            <person name="Yang D."/>
            <person name="Bader C.D."/>
            <person name="Teijaro C.N."/>
            <person name="Fluegel L."/>
            <person name="Davis C.M."/>
            <person name="Simpson J.R."/>
            <person name="Lauterbach L."/>
            <person name="Steele A.D."/>
            <person name="Gui C."/>
            <person name="Meng S."/>
            <person name="Li G."/>
            <person name="Viehrig K."/>
            <person name="Ye F."/>
            <person name="Su P."/>
            <person name="Kiefer A.F."/>
            <person name="Nichols A."/>
            <person name="Cepeda A.J."/>
            <person name="Yan W."/>
            <person name="Fan B."/>
            <person name="Jiang Y."/>
            <person name="Adhikari A."/>
            <person name="Zheng C.-J."/>
            <person name="Schuster L."/>
            <person name="Cowan T.M."/>
            <person name="Smanski M.J."/>
            <person name="Chevrette M.G."/>
            <person name="De Carvalho L.P.S."/>
            <person name="Shen B."/>
        </authorList>
    </citation>
    <scope>NUCLEOTIDE SEQUENCE [LARGE SCALE GENOMIC DNA]</scope>
    <source>
        <strain evidence="2 3">NPDC049639</strain>
    </source>
</reference>
<dbReference type="CDD" id="cd00085">
    <property type="entry name" value="HNHc"/>
    <property type="match status" value="1"/>
</dbReference>
<dbReference type="InterPro" id="IPR003615">
    <property type="entry name" value="HNH_nuc"/>
</dbReference>
<accession>A0ABW8AGQ3</accession>
<dbReference type="Proteomes" id="UP001612915">
    <property type="component" value="Unassembled WGS sequence"/>
</dbReference>
<dbReference type="RefSeq" id="WP_398273561.1">
    <property type="nucleotide sequence ID" value="NZ_JBITLV010000001.1"/>
</dbReference>
<gene>
    <name evidence="2" type="ORF">ACIB24_00480</name>
</gene>
<keyword evidence="2" id="KW-0255">Endonuclease</keyword>
<dbReference type="GO" id="GO:0004519">
    <property type="term" value="F:endonuclease activity"/>
    <property type="evidence" value="ECO:0007669"/>
    <property type="project" value="UniProtKB-KW"/>
</dbReference>
<sequence length="368" mass="39117">MAVLEFPHALPSTAAEVREFTDWLVGAALPADDAGRLELIETLEVLKAAAAVQAEATVAYAVGKESRRVVADVAAARHESPQKTRTLVGVARVLVEEMPCTLAALRAGETNEWRATIAVRETALLSRENRALVDARLRLSGVGDAGVARQARKLGFALEPGLAYKRAKAAQVQRRVTLRPAPDCMTILTAVLPVAEGVAVYAALTRAADAAAVDPGDGRSKGQVMADTLRERVLGSSEPVPVEVQLVIPARTLGGGDEPGHVNGFGPIPAPLARQLADPPDRDAQRWIRRLWAEPETGQLVAMESRGRFFPAGLRRFVVARDQYCTTPWCNAPIRQIDHITPAAAGGKTCADNAQGLCQACNLAKSAG</sequence>
<name>A0ABW8AGQ3_9ACTN</name>
<evidence type="ECO:0000313" key="3">
    <source>
        <dbReference type="Proteomes" id="UP001612915"/>
    </source>
</evidence>
<dbReference type="InterPro" id="IPR002711">
    <property type="entry name" value="HNH"/>
</dbReference>